<keyword evidence="9 10" id="KW-0100">Branched-chain amino acid biosynthesis</keyword>
<dbReference type="GO" id="GO:0003861">
    <property type="term" value="F:3-isopropylmalate dehydratase activity"/>
    <property type="evidence" value="ECO:0007669"/>
    <property type="project" value="UniProtKB-UniRule"/>
</dbReference>
<evidence type="ECO:0000259" key="11">
    <source>
        <dbReference type="Pfam" id="PF00694"/>
    </source>
</evidence>
<comment type="similarity">
    <text evidence="4 10">Belongs to the LeuD family. LeuD type 1 subfamily.</text>
</comment>
<evidence type="ECO:0000256" key="8">
    <source>
        <dbReference type="ARBA" id="ARBA00023239"/>
    </source>
</evidence>
<feature type="domain" description="Aconitase A/isopropylmalate dehydratase small subunit swivel" evidence="11">
    <location>
        <begin position="1"/>
        <end position="123"/>
    </location>
</feature>
<keyword evidence="6 10" id="KW-0432">Leucine biosynthesis</keyword>
<evidence type="ECO:0000313" key="12">
    <source>
        <dbReference type="EMBL" id="MRG87271.1"/>
    </source>
</evidence>
<dbReference type="InterPro" id="IPR000573">
    <property type="entry name" value="AconitaseA/IPMdHydase_ssu_swvl"/>
</dbReference>
<sequence>MEPLRKHSGLVYPLNRANIDTDQIIPKQFLKRIERQGFGQFLFYHWRFEDDGNPRQNFSLNEEKYRGTSILVAGENFGCGSSREHAPWALQDYGFKVIIAPSFADIFYNNCFKNGILPVVLEENVVQSLIEKAEKEQYELTVNLEEQIVQDSTGLQESFSISSYQKEMLLNGWDEIAVTLRQADKIDQYEQKLVKN</sequence>
<gene>
    <name evidence="10 12" type="primary">leuD</name>
    <name evidence="12" type="ORF">GH754_13305</name>
</gene>
<evidence type="ECO:0000256" key="4">
    <source>
        <dbReference type="ARBA" id="ARBA00009845"/>
    </source>
</evidence>
<dbReference type="UniPathway" id="UPA00048">
    <property type="reaction ID" value="UER00071"/>
</dbReference>
<dbReference type="GO" id="GO:0009316">
    <property type="term" value="C:3-isopropylmalate dehydratase complex"/>
    <property type="evidence" value="ECO:0007669"/>
    <property type="project" value="InterPro"/>
</dbReference>
<dbReference type="Gene3D" id="3.20.19.10">
    <property type="entry name" value="Aconitase, domain 4"/>
    <property type="match status" value="1"/>
</dbReference>
<dbReference type="InterPro" id="IPR015928">
    <property type="entry name" value="Aconitase/3IPM_dehydase_swvl"/>
</dbReference>
<dbReference type="OrthoDB" id="9777465at2"/>
<dbReference type="GO" id="GO:0009098">
    <property type="term" value="P:L-leucine biosynthetic process"/>
    <property type="evidence" value="ECO:0007669"/>
    <property type="project" value="UniProtKB-UniRule"/>
</dbReference>
<name>A0A6G1X8D9_9BACI</name>
<evidence type="ECO:0000256" key="3">
    <source>
        <dbReference type="ARBA" id="ARBA00004729"/>
    </source>
</evidence>
<dbReference type="CDD" id="cd01577">
    <property type="entry name" value="IPMI_Swivel"/>
    <property type="match status" value="1"/>
</dbReference>
<evidence type="ECO:0000256" key="10">
    <source>
        <dbReference type="HAMAP-Rule" id="MF_01031"/>
    </source>
</evidence>
<dbReference type="InterPro" id="IPR050075">
    <property type="entry name" value="LeuD"/>
</dbReference>
<keyword evidence="7 10" id="KW-0028">Amino-acid biosynthesis</keyword>
<dbReference type="EMBL" id="WJNH01000008">
    <property type="protein sequence ID" value="MRG87271.1"/>
    <property type="molecule type" value="Genomic_DNA"/>
</dbReference>
<keyword evidence="8 10" id="KW-0456">Lyase</keyword>
<dbReference type="InterPro" id="IPR004431">
    <property type="entry name" value="3-IsopropMal_deHydase_ssu"/>
</dbReference>
<proteinExistence type="inferred from homology"/>
<reference evidence="12 13" key="1">
    <citation type="submission" date="2019-11" db="EMBL/GenBank/DDBJ databases">
        <authorList>
            <person name="Li J."/>
        </authorList>
    </citation>
    <scope>NUCLEOTIDE SEQUENCE [LARGE SCALE GENOMIC DNA]</scope>
    <source>
        <strain evidence="12 13">J4</strain>
    </source>
</reference>
<dbReference type="EC" id="4.2.1.33" evidence="10"/>
<comment type="pathway">
    <text evidence="3 10">Amino-acid biosynthesis; L-leucine biosynthesis; L-leucine from 3-methyl-2-oxobutanoate: step 2/4.</text>
</comment>
<dbReference type="PANTHER" id="PTHR43345">
    <property type="entry name" value="3-ISOPROPYLMALATE DEHYDRATASE SMALL SUBUNIT 2-RELATED-RELATED"/>
    <property type="match status" value="1"/>
</dbReference>
<dbReference type="SUPFAM" id="SSF52016">
    <property type="entry name" value="LeuD/IlvD-like"/>
    <property type="match status" value="1"/>
</dbReference>
<dbReference type="NCBIfam" id="TIGR00171">
    <property type="entry name" value="leuD"/>
    <property type="match status" value="1"/>
</dbReference>
<evidence type="ECO:0000256" key="7">
    <source>
        <dbReference type="ARBA" id="ARBA00022605"/>
    </source>
</evidence>
<evidence type="ECO:0000256" key="1">
    <source>
        <dbReference type="ARBA" id="ARBA00000491"/>
    </source>
</evidence>
<evidence type="ECO:0000256" key="6">
    <source>
        <dbReference type="ARBA" id="ARBA00022430"/>
    </source>
</evidence>
<comment type="catalytic activity">
    <reaction evidence="1 10">
        <text>(2R,3S)-3-isopropylmalate = (2S)-2-isopropylmalate</text>
        <dbReference type="Rhea" id="RHEA:32287"/>
        <dbReference type="ChEBI" id="CHEBI:1178"/>
        <dbReference type="ChEBI" id="CHEBI:35121"/>
        <dbReference type="EC" id="4.2.1.33"/>
    </reaction>
</comment>
<comment type="caution">
    <text evidence="12">The sequence shown here is derived from an EMBL/GenBank/DDBJ whole genome shotgun (WGS) entry which is preliminary data.</text>
</comment>
<dbReference type="HAMAP" id="MF_01031">
    <property type="entry name" value="LeuD_type1"/>
    <property type="match status" value="1"/>
</dbReference>
<protein>
    <recommendedName>
        <fullName evidence="10">3-isopropylmalate dehydratase small subunit</fullName>
        <ecNumber evidence="10">4.2.1.33</ecNumber>
    </recommendedName>
    <alternativeName>
        <fullName evidence="10">Alpha-IPM isomerase</fullName>
        <shortName evidence="10">IPMI</shortName>
    </alternativeName>
    <alternativeName>
        <fullName evidence="10">Isopropylmalate isomerase</fullName>
    </alternativeName>
</protein>
<dbReference type="RefSeq" id="WP_153729160.1">
    <property type="nucleotide sequence ID" value="NZ_WJNH01000008.1"/>
</dbReference>
<comment type="function">
    <text evidence="2 10">Catalyzes the isomerization between 2-isopropylmalate and 3-isopropylmalate, via the formation of 2-isopropylmaleate.</text>
</comment>
<evidence type="ECO:0000256" key="9">
    <source>
        <dbReference type="ARBA" id="ARBA00023304"/>
    </source>
</evidence>
<dbReference type="FunFam" id="3.20.19.10:FF:000003">
    <property type="entry name" value="3-isopropylmalate dehydratase small subunit"/>
    <property type="match status" value="1"/>
</dbReference>
<evidence type="ECO:0000313" key="13">
    <source>
        <dbReference type="Proteomes" id="UP000480185"/>
    </source>
</evidence>
<dbReference type="AlphaFoldDB" id="A0A6G1X8D9"/>
<accession>A0A6G1X8D9</accession>
<dbReference type="PANTHER" id="PTHR43345:SF5">
    <property type="entry name" value="3-ISOPROPYLMALATE DEHYDRATASE SMALL SUBUNIT"/>
    <property type="match status" value="1"/>
</dbReference>
<dbReference type="NCBIfam" id="NF002458">
    <property type="entry name" value="PRK01641.1"/>
    <property type="match status" value="1"/>
</dbReference>
<dbReference type="Pfam" id="PF00694">
    <property type="entry name" value="Aconitase_C"/>
    <property type="match status" value="1"/>
</dbReference>
<keyword evidence="13" id="KW-1185">Reference proteome</keyword>
<evidence type="ECO:0000256" key="5">
    <source>
        <dbReference type="ARBA" id="ARBA00011271"/>
    </source>
</evidence>
<dbReference type="InterPro" id="IPR033940">
    <property type="entry name" value="IPMI_Swivel"/>
</dbReference>
<comment type="subunit">
    <text evidence="5 10">Heterodimer of LeuC and LeuD.</text>
</comment>
<organism evidence="12 13">
    <name type="scientific">Salinibacillus xinjiangensis</name>
    <dbReference type="NCBI Taxonomy" id="1229268"/>
    <lineage>
        <taxon>Bacteria</taxon>
        <taxon>Bacillati</taxon>
        <taxon>Bacillota</taxon>
        <taxon>Bacilli</taxon>
        <taxon>Bacillales</taxon>
        <taxon>Bacillaceae</taxon>
        <taxon>Salinibacillus</taxon>
    </lineage>
</organism>
<evidence type="ECO:0000256" key="2">
    <source>
        <dbReference type="ARBA" id="ARBA00002695"/>
    </source>
</evidence>
<dbReference type="Proteomes" id="UP000480185">
    <property type="component" value="Unassembled WGS sequence"/>
</dbReference>